<dbReference type="Gene3D" id="1.10.357.10">
    <property type="entry name" value="Tetracycline Repressor, domain 2"/>
    <property type="match status" value="1"/>
</dbReference>
<protein>
    <recommendedName>
        <fullName evidence="5">HTH tetR-type domain-containing protein</fullName>
    </recommendedName>
</protein>
<dbReference type="Pfam" id="PF00440">
    <property type="entry name" value="TetR_N"/>
    <property type="match status" value="1"/>
</dbReference>
<dbReference type="Proteomes" id="UP000193577">
    <property type="component" value="Unassembled WGS sequence"/>
</dbReference>
<name>A0AA91PCT9_9MYCO</name>
<dbReference type="InterPro" id="IPR001647">
    <property type="entry name" value="HTH_TetR"/>
</dbReference>
<accession>A0AA91PCT9</accession>
<organism evidence="6 7">
    <name type="scientific">Mycolicibacillus koreensis</name>
    <dbReference type="NCBI Taxonomy" id="1069220"/>
    <lineage>
        <taxon>Bacteria</taxon>
        <taxon>Bacillati</taxon>
        <taxon>Actinomycetota</taxon>
        <taxon>Actinomycetes</taxon>
        <taxon>Mycobacteriales</taxon>
        <taxon>Mycobacteriaceae</taxon>
        <taxon>Mycolicibacillus</taxon>
    </lineage>
</organism>
<dbReference type="PANTHER" id="PTHR30055:SF209">
    <property type="entry name" value="POSSIBLE TRANSCRIPTIONAL REGULATORY PROTEIN (PROBABLY TETR-FAMILY)"/>
    <property type="match status" value="1"/>
</dbReference>
<dbReference type="AlphaFoldDB" id="A0AA91PCT9"/>
<evidence type="ECO:0000256" key="3">
    <source>
        <dbReference type="ARBA" id="ARBA00023163"/>
    </source>
</evidence>
<dbReference type="InterPro" id="IPR009057">
    <property type="entry name" value="Homeodomain-like_sf"/>
</dbReference>
<proteinExistence type="predicted"/>
<feature type="domain" description="HTH tetR-type" evidence="5">
    <location>
        <begin position="18"/>
        <end position="78"/>
    </location>
</feature>
<comment type="caution">
    <text evidence="6">The sequence shown here is derived from an EMBL/GenBank/DDBJ whole genome shotgun (WGS) entry which is preliminary data.</text>
</comment>
<dbReference type="PROSITE" id="PS50977">
    <property type="entry name" value="HTH_TETR_2"/>
    <property type="match status" value="1"/>
</dbReference>
<reference evidence="6 7" key="1">
    <citation type="submission" date="2017-04" db="EMBL/GenBank/DDBJ databases">
        <title>The new phylogeny of genus Mycobacterium.</title>
        <authorList>
            <person name="Tortoli E."/>
            <person name="Trovato A."/>
            <person name="Cirillo D.M."/>
        </authorList>
    </citation>
    <scope>NUCLEOTIDE SEQUENCE [LARGE SCALE GENOMIC DNA]</scope>
    <source>
        <strain evidence="6 7">KCTC 19819</strain>
    </source>
</reference>
<keyword evidence="3" id="KW-0804">Transcription</keyword>
<dbReference type="Pfam" id="PF13305">
    <property type="entry name" value="TetR_C_33"/>
    <property type="match status" value="1"/>
</dbReference>
<dbReference type="InterPro" id="IPR050109">
    <property type="entry name" value="HTH-type_TetR-like_transc_reg"/>
</dbReference>
<evidence type="ECO:0000256" key="1">
    <source>
        <dbReference type="ARBA" id="ARBA00023015"/>
    </source>
</evidence>
<evidence type="ECO:0000313" key="7">
    <source>
        <dbReference type="Proteomes" id="UP000193577"/>
    </source>
</evidence>
<keyword evidence="2 4" id="KW-0238">DNA-binding</keyword>
<evidence type="ECO:0000259" key="5">
    <source>
        <dbReference type="PROSITE" id="PS50977"/>
    </source>
</evidence>
<feature type="DNA-binding region" description="H-T-H motif" evidence="4">
    <location>
        <begin position="41"/>
        <end position="60"/>
    </location>
</feature>
<evidence type="ECO:0000313" key="6">
    <source>
        <dbReference type="EMBL" id="OSC32721.1"/>
    </source>
</evidence>
<dbReference type="InterPro" id="IPR036271">
    <property type="entry name" value="Tet_transcr_reg_TetR-rel_C_sf"/>
</dbReference>
<dbReference type="EMBL" id="NCXO01000034">
    <property type="protein sequence ID" value="OSC32721.1"/>
    <property type="molecule type" value="Genomic_DNA"/>
</dbReference>
<evidence type="ECO:0000256" key="2">
    <source>
        <dbReference type="ARBA" id="ARBA00023125"/>
    </source>
</evidence>
<dbReference type="SUPFAM" id="SSF48498">
    <property type="entry name" value="Tetracyclin repressor-like, C-terminal domain"/>
    <property type="match status" value="1"/>
</dbReference>
<dbReference type="GO" id="GO:0003700">
    <property type="term" value="F:DNA-binding transcription factor activity"/>
    <property type="evidence" value="ECO:0007669"/>
    <property type="project" value="TreeGrafter"/>
</dbReference>
<sequence>MARVSSPRTSPRSPSAGADTRARLIDAGMDLLQREGPEALQARKLSAEIGASTMAVYTHFGGMTGLLDALVAESFRQFGAALAAAPTTEDPVADFFVMGYAYRQFALRSPQRYRLMFGLAAPQLSTAVTTDTPVAAATFEQLVTAVSRLLETGQLRADDPVDVAGRVWSLVHGIVLLEIVGAFAQHTAAATDYALTHILGPMTVDLLVGMGADRNRLQHSLDGARARLVPG</sequence>
<dbReference type="PANTHER" id="PTHR30055">
    <property type="entry name" value="HTH-TYPE TRANSCRIPTIONAL REGULATOR RUTR"/>
    <property type="match status" value="1"/>
</dbReference>
<dbReference type="SUPFAM" id="SSF46689">
    <property type="entry name" value="Homeodomain-like"/>
    <property type="match status" value="1"/>
</dbReference>
<keyword evidence="7" id="KW-1185">Reference proteome</keyword>
<dbReference type="InterPro" id="IPR025996">
    <property type="entry name" value="MT1864/Rv1816-like_C"/>
</dbReference>
<dbReference type="GO" id="GO:0000976">
    <property type="term" value="F:transcription cis-regulatory region binding"/>
    <property type="evidence" value="ECO:0007669"/>
    <property type="project" value="TreeGrafter"/>
</dbReference>
<keyword evidence="1" id="KW-0805">Transcription regulation</keyword>
<gene>
    <name evidence="6" type="ORF">B8W67_14605</name>
</gene>
<evidence type="ECO:0000256" key="4">
    <source>
        <dbReference type="PROSITE-ProRule" id="PRU00335"/>
    </source>
</evidence>